<dbReference type="AlphaFoldDB" id="A0AAV9N9T8"/>
<dbReference type="EMBL" id="JAVRRD010000013">
    <property type="protein sequence ID" value="KAK5052643.1"/>
    <property type="molecule type" value="Genomic_DNA"/>
</dbReference>
<evidence type="ECO:0000313" key="3">
    <source>
        <dbReference type="Proteomes" id="UP001358417"/>
    </source>
</evidence>
<sequence>MQIYPQTLNPATRGLVLTTTLNMFSLFLWSGGMFMLEMLIAFTAFDLKSSKHESKYKAQAQAQPQIVVSREKLNRARAISNAETALRRANQRRRGQKSATKHPSWLNLTRHGTWFKNAQDLMAPATTMLSEGFEFNAQIRETDCVQATSHDLSTNGAANGPGELNGVESGATTESEREAADDLSHRVLLLLNDRSWEEVPECCIPEPEKTSQTEMMRWATTGVVGVTALEGFSAYLQRAFEAEQQHERERKGVGELKDRSAALANVQKTPKTESFPSSPQIREKARCFLRDMQENPLSDLQELVDGFASLHGVE</sequence>
<organism evidence="2 3">
    <name type="scientific">Exophiala bonariae</name>
    <dbReference type="NCBI Taxonomy" id="1690606"/>
    <lineage>
        <taxon>Eukaryota</taxon>
        <taxon>Fungi</taxon>
        <taxon>Dikarya</taxon>
        <taxon>Ascomycota</taxon>
        <taxon>Pezizomycotina</taxon>
        <taxon>Eurotiomycetes</taxon>
        <taxon>Chaetothyriomycetidae</taxon>
        <taxon>Chaetothyriales</taxon>
        <taxon>Herpotrichiellaceae</taxon>
        <taxon>Exophiala</taxon>
    </lineage>
</organism>
<gene>
    <name evidence="2" type="ORF">LTR84_002508</name>
</gene>
<evidence type="ECO:0000313" key="2">
    <source>
        <dbReference type="EMBL" id="KAK5052643.1"/>
    </source>
</evidence>
<dbReference type="GeneID" id="89970716"/>
<protein>
    <submittedName>
        <fullName evidence="2">Uncharacterized protein</fullName>
    </submittedName>
</protein>
<dbReference type="RefSeq" id="XP_064706343.1">
    <property type="nucleotide sequence ID" value="XM_064846118.1"/>
</dbReference>
<feature type="region of interest" description="Disordered" evidence="1">
    <location>
        <begin position="151"/>
        <end position="179"/>
    </location>
</feature>
<name>A0AAV9N9T8_9EURO</name>
<evidence type="ECO:0000256" key="1">
    <source>
        <dbReference type="SAM" id="MobiDB-lite"/>
    </source>
</evidence>
<feature type="region of interest" description="Disordered" evidence="1">
    <location>
        <begin position="82"/>
        <end position="103"/>
    </location>
</feature>
<feature type="compositionally biased region" description="Basic residues" evidence="1">
    <location>
        <begin position="89"/>
        <end position="100"/>
    </location>
</feature>
<dbReference type="Proteomes" id="UP001358417">
    <property type="component" value="Unassembled WGS sequence"/>
</dbReference>
<keyword evidence="3" id="KW-1185">Reference proteome</keyword>
<accession>A0AAV9N9T8</accession>
<reference evidence="2 3" key="1">
    <citation type="submission" date="2023-08" db="EMBL/GenBank/DDBJ databases">
        <title>Black Yeasts Isolated from many extreme environments.</title>
        <authorList>
            <person name="Coleine C."/>
            <person name="Stajich J.E."/>
            <person name="Selbmann L."/>
        </authorList>
    </citation>
    <scope>NUCLEOTIDE SEQUENCE [LARGE SCALE GENOMIC DNA]</scope>
    <source>
        <strain evidence="2 3">CCFEE 5792</strain>
    </source>
</reference>
<proteinExistence type="predicted"/>
<comment type="caution">
    <text evidence="2">The sequence shown here is derived from an EMBL/GenBank/DDBJ whole genome shotgun (WGS) entry which is preliminary data.</text>
</comment>